<feature type="domain" description="Transglutaminase-like" evidence="1">
    <location>
        <begin position="20"/>
        <end position="134"/>
    </location>
</feature>
<proteinExistence type="predicted"/>
<dbReference type="Pfam" id="PF01841">
    <property type="entry name" value="Transglut_core"/>
    <property type="match status" value="1"/>
</dbReference>
<dbReference type="OrthoDB" id="9804872at2"/>
<dbReference type="PANTHER" id="PTHR33490:SF3">
    <property type="entry name" value="CONSERVED INTEGRAL MEMBRANE PROTEIN"/>
    <property type="match status" value="1"/>
</dbReference>
<dbReference type="SUPFAM" id="SSF54001">
    <property type="entry name" value="Cysteine proteinases"/>
    <property type="match status" value="1"/>
</dbReference>
<dbReference type="Gene3D" id="3.10.620.30">
    <property type="match status" value="1"/>
</dbReference>
<reference evidence="2 3" key="1">
    <citation type="submission" date="2016-01" db="EMBL/GenBank/DDBJ databases">
        <title>The draft genome sequence of Aquimarina sp. RZW4-3-2.</title>
        <authorList>
            <person name="Wang Y."/>
        </authorList>
    </citation>
    <scope>NUCLEOTIDE SEQUENCE [LARGE SCALE GENOMIC DNA]</scope>
    <source>
        <strain evidence="2 3">RZW4-3-2</strain>
    </source>
</reference>
<protein>
    <submittedName>
        <fullName evidence="2">Transglutaminase</fullName>
    </submittedName>
</protein>
<accession>A0A163C3H6</accession>
<dbReference type="RefSeq" id="WP_066309008.1">
    <property type="nucleotide sequence ID" value="NZ_LQRT01000002.1"/>
</dbReference>
<keyword evidence="3" id="KW-1185">Reference proteome</keyword>
<evidence type="ECO:0000313" key="2">
    <source>
        <dbReference type="EMBL" id="KZS42023.1"/>
    </source>
</evidence>
<dbReference type="EMBL" id="LQRT01000002">
    <property type="protein sequence ID" value="KZS42023.1"/>
    <property type="molecule type" value="Genomic_DNA"/>
</dbReference>
<name>A0A163C3H6_9FLAO</name>
<organism evidence="2 3">
    <name type="scientific">Aquimarina aggregata</name>
    <dbReference type="NCBI Taxonomy" id="1642818"/>
    <lineage>
        <taxon>Bacteria</taxon>
        <taxon>Pseudomonadati</taxon>
        <taxon>Bacteroidota</taxon>
        <taxon>Flavobacteriia</taxon>
        <taxon>Flavobacteriales</taxon>
        <taxon>Flavobacteriaceae</taxon>
        <taxon>Aquimarina</taxon>
    </lineage>
</organism>
<gene>
    <name evidence="2" type="ORF">AWE51_00865</name>
</gene>
<dbReference type="Proteomes" id="UP000076715">
    <property type="component" value="Unassembled WGS sequence"/>
</dbReference>
<sequence length="211" mass="24681">MNYLTPTYYFDYETEEIQKLIKEYDTTELTEKEKAIKIYLKIRDDWRYDAYHINLSKKCFKASFIAKKSKGHCVDKSILLVACLRGLGIPARIHLAKVKNHIGVERLIQKFGTNELTPHGMVNVLLNDQWLKISPAFNKALCRKCNVAPLDFDGENDSIFQEYNNEGNVFMEYLDDYGHFNDVPFDFILENLNVHYPDIVKQFEGKKEIIL</sequence>
<dbReference type="PANTHER" id="PTHR33490">
    <property type="entry name" value="BLR5614 PROTEIN-RELATED"/>
    <property type="match status" value="1"/>
</dbReference>
<evidence type="ECO:0000313" key="3">
    <source>
        <dbReference type="Proteomes" id="UP000076715"/>
    </source>
</evidence>
<dbReference type="InterPro" id="IPR002931">
    <property type="entry name" value="Transglutaminase-like"/>
</dbReference>
<comment type="caution">
    <text evidence="2">The sequence shown here is derived from an EMBL/GenBank/DDBJ whole genome shotgun (WGS) entry which is preliminary data.</text>
</comment>
<dbReference type="AlphaFoldDB" id="A0A163C3H6"/>
<dbReference type="InterPro" id="IPR038765">
    <property type="entry name" value="Papain-like_cys_pep_sf"/>
</dbReference>
<evidence type="ECO:0000259" key="1">
    <source>
        <dbReference type="Pfam" id="PF01841"/>
    </source>
</evidence>
<dbReference type="STRING" id="1642818.AWE51_00865"/>